<evidence type="ECO:0000256" key="1">
    <source>
        <dbReference type="SAM" id="Phobius"/>
    </source>
</evidence>
<evidence type="ECO:0000313" key="3">
    <source>
        <dbReference type="EMBL" id="TQM64203.1"/>
    </source>
</evidence>
<keyword evidence="1" id="KW-0472">Membrane</keyword>
<dbReference type="GO" id="GO:0080120">
    <property type="term" value="P:CAAX-box protein maturation"/>
    <property type="evidence" value="ECO:0007669"/>
    <property type="project" value="UniProtKB-ARBA"/>
</dbReference>
<gene>
    <name evidence="3" type="ORF">FBY41_0565</name>
</gene>
<reference evidence="3 4" key="1">
    <citation type="submission" date="2019-06" db="EMBL/GenBank/DDBJ databases">
        <title>Genome sequencing of plant associated microbes to promote plant fitness in Sorghum bicolor and Oryza sativa.</title>
        <authorList>
            <person name="Coleman-Derr D."/>
        </authorList>
    </citation>
    <scope>NUCLEOTIDE SEQUENCE [LARGE SCALE GENOMIC DNA]</scope>
    <source>
        <strain evidence="3 4">KV-663</strain>
    </source>
</reference>
<name>A0A543I0U0_9MICO</name>
<keyword evidence="1" id="KW-1133">Transmembrane helix</keyword>
<organism evidence="3 4">
    <name type="scientific">Humibacillus xanthopallidus</name>
    <dbReference type="NCBI Taxonomy" id="412689"/>
    <lineage>
        <taxon>Bacteria</taxon>
        <taxon>Bacillati</taxon>
        <taxon>Actinomycetota</taxon>
        <taxon>Actinomycetes</taxon>
        <taxon>Micrococcales</taxon>
        <taxon>Intrasporangiaceae</taxon>
        <taxon>Humibacillus</taxon>
    </lineage>
</organism>
<evidence type="ECO:0000259" key="2">
    <source>
        <dbReference type="Pfam" id="PF02517"/>
    </source>
</evidence>
<accession>A0A543I0U0</accession>
<keyword evidence="3" id="KW-0645">Protease</keyword>
<dbReference type="EMBL" id="VFPM01000001">
    <property type="protein sequence ID" value="TQM64203.1"/>
    <property type="molecule type" value="Genomic_DNA"/>
</dbReference>
<sequence>MPKSSRPSLAQKYSDAMTPRRYAGMFAPTDRDPAPVVEPTARRAVGVETALVLGVSLGASAVWAILSIIEKLTRPVPLSQQTTAMNQSATPGRPWLDLAYQLVGIALPLVAVVLAIYLLNTVARPSVDVRAGRFIGLDRTQPGRDLLRGVGLAALIGLPGLAFYFFAKAIGINTQVSAANLQAVWWSGPVLVLSAIENAVLEEVIMVGYLFTRWRQIGWSWPLVIGLSAVIRGTYHLYQGFGGFAGNIVMGLVLGLVFMRTRRVMPLVVTHSILDIVAFVGYSVLRSRGISI</sequence>
<feature type="transmembrane region" description="Helical" evidence="1">
    <location>
        <begin position="50"/>
        <end position="69"/>
    </location>
</feature>
<feature type="transmembrane region" description="Helical" evidence="1">
    <location>
        <begin position="146"/>
        <end position="166"/>
    </location>
</feature>
<dbReference type="GO" id="GO:0004175">
    <property type="term" value="F:endopeptidase activity"/>
    <property type="evidence" value="ECO:0007669"/>
    <property type="project" value="UniProtKB-ARBA"/>
</dbReference>
<feature type="transmembrane region" description="Helical" evidence="1">
    <location>
        <begin position="98"/>
        <end position="120"/>
    </location>
</feature>
<proteinExistence type="predicted"/>
<feature type="transmembrane region" description="Helical" evidence="1">
    <location>
        <begin position="266"/>
        <end position="285"/>
    </location>
</feature>
<dbReference type="Proteomes" id="UP000316747">
    <property type="component" value="Unassembled WGS sequence"/>
</dbReference>
<protein>
    <submittedName>
        <fullName evidence="3">Membrane protease YdiL (CAAX protease family)</fullName>
    </submittedName>
</protein>
<feature type="domain" description="CAAX prenyl protease 2/Lysostaphin resistance protein A-like" evidence="2">
    <location>
        <begin position="186"/>
        <end position="276"/>
    </location>
</feature>
<dbReference type="GO" id="GO:0006508">
    <property type="term" value="P:proteolysis"/>
    <property type="evidence" value="ECO:0007669"/>
    <property type="project" value="UniProtKB-KW"/>
</dbReference>
<feature type="transmembrane region" description="Helical" evidence="1">
    <location>
        <begin position="241"/>
        <end position="259"/>
    </location>
</feature>
<comment type="caution">
    <text evidence="3">The sequence shown here is derived from an EMBL/GenBank/DDBJ whole genome shotgun (WGS) entry which is preliminary data.</text>
</comment>
<dbReference type="AlphaFoldDB" id="A0A543I0U0"/>
<dbReference type="Pfam" id="PF02517">
    <property type="entry name" value="Rce1-like"/>
    <property type="match status" value="1"/>
</dbReference>
<keyword evidence="1" id="KW-0812">Transmembrane</keyword>
<keyword evidence="3" id="KW-0378">Hydrolase</keyword>
<keyword evidence="4" id="KW-1185">Reference proteome</keyword>
<dbReference type="InterPro" id="IPR003675">
    <property type="entry name" value="Rce1/LyrA-like_dom"/>
</dbReference>
<evidence type="ECO:0000313" key="4">
    <source>
        <dbReference type="Proteomes" id="UP000316747"/>
    </source>
</evidence>